<reference evidence="2" key="2">
    <citation type="submission" date="2020-07" db="EMBL/GenBank/DDBJ databases">
        <authorList>
            <person name="Vera ALvarez R."/>
            <person name="Arias-Moreno D.M."/>
            <person name="Jimenez-Jacinto V."/>
            <person name="Jimenez-Bremont J.F."/>
            <person name="Swaminathan K."/>
            <person name="Moose S.P."/>
            <person name="Guerrero-Gonzalez M.L."/>
            <person name="Marino-Ramirez L."/>
            <person name="Landsman D."/>
            <person name="Rodriguez-Kessler M."/>
            <person name="Delgado-Sanchez P."/>
        </authorList>
    </citation>
    <scope>NUCLEOTIDE SEQUENCE</scope>
    <source>
        <tissue evidence="2">Cladode</tissue>
    </source>
</reference>
<evidence type="ECO:0000313" key="2">
    <source>
        <dbReference type="EMBL" id="MBA4616840.1"/>
    </source>
</evidence>
<organism evidence="2">
    <name type="scientific">Opuntia streptacantha</name>
    <name type="common">Prickly pear cactus</name>
    <name type="synonym">Opuntia cardona</name>
    <dbReference type="NCBI Taxonomy" id="393608"/>
    <lineage>
        <taxon>Eukaryota</taxon>
        <taxon>Viridiplantae</taxon>
        <taxon>Streptophyta</taxon>
        <taxon>Embryophyta</taxon>
        <taxon>Tracheophyta</taxon>
        <taxon>Spermatophyta</taxon>
        <taxon>Magnoliopsida</taxon>
        <taxon>eudicotyledons</taxon>
        <taxon>Gunneridae</taxon>
        <taxon>Pentapetalae</taxon>
        <taxon>Caryophyllales</taxon>
        <taxon>Cactineae</taxon>
        <taxon>Cactaceae</taxon>
        <taxon>Opuntioideae</taxon>
        <taxon>Opuntia</taxon>
    </lineage>
</organism>
<feature type="compositionally biased region" description="Polar residues" evidence="1">
    <location>
        <begin position="86"/>
        <end position="104"/>
    </location>
</feature>
<dbReference type="AlphaFoldDB" id="A0A7C9CFI5"/>
<protein>
    <submittedName>
        <fullName evidence="2">Uncharacterized protein</fullName>
    </submittedName>
</protein>
<name>A0A7C9CFI5_OPUST</name>
<feature type="region of interest" description="Disordered" evidence="1">
    <location>
        <begin position="16"/>
        <end position="38"/>
    </location>
</feature>
<feature type="compositionally biased region" description="Polar residues" evidence="1">
    <location>
        <begin position="25"/>
        <end position="38"/>
    </location>
</feature>
<proteinExistence type="predicted"/>
<dbReference type="EMBL" id="GISG01013362">
    <property type="protein sequence ID" value="MBA4616840.1"/>
    <property type="molecule type" value="Transcribed_RNA"/>
</dbReference>
<evidence type="ECO:0000256" key="1">
    <source>
        <dbReference type="SAM" id="MobiDB-lite"/>
    </source>
</evidence>
<sequence>MSSTCMHASLTCNSPSSLPPPHVTLSPTRSKPMTGPNSIWTSPVSQCFSDDTGLMVDKLAALFLVGSMMIQLKVKFSSKSLRHESSSQSKILTPVGTTSFGSNRSSRKGERLNHPDPVSVTKTREKISLLLYHKSTAEISSEGRDGRLRFLG</sequence>
<reference evidence="2" key="1">
    <citation type="journal article" date="2013" name="J. Plant Res.">
        <title>Effect of fungi and light on seed germination of three Opuntia species from semiarid lands of central Mexico.</title>
        <authorList>
            <person name="Delgado-Sanchez P."/>
            <person name="Jimenez-Bremont J.F."/>
            <person name="Guerrero-Gonzalez Mde L."/>
            <person name="Flores J."/>
        </authorList>
    </citation>
    <scope>NUCLEOTIDE SEQUENCE</scope>
    <source>
        <tissue evidence="2">Cladode</tissue>
    </source>
</reference>
<accession>A0A7C9CFI5</accession>
<feature type="region of interest" description="Disordered" evidence="1">
    <location>
        <begin position="82"/>
        <end position="119"/>
    </location>
</feature>